<evidence type="ECO:0000313" key="5">
    <source>
        <dbReference type="Proteomes" id="UP000027725"/>
    </source>
</evidence>
<accession>A0A074U3J6</accession>
<dbReference type="InterPro" id="IPR003658">
    <property type="entry name" value="Anti-sigma_ant"/>
</dbReference>
<dbReference type="InterPro" id="IPR036513">
    <property type="entry name" value="STAS_dom_sf"/>
</dbReference>
<dbReference type="Gene3D" id="3.30.750.24">
    <property type="entry name" value="STAS domain"/>
    <property type="match status" value="1"/>
</dbReference>
<evidence type="ECO:0000256" key="2">
    <source>
        <dbReference type="RuleBase" id="RU003749"/>
    </source>
</evidence>
<dbReference type="InterPro" id="IPR002645">
    <property type="entry name" value="STAS_dom"/>
</dbReference>
<dbReference type="PANTHER" id="PTHR33495">
    <property type="entry name" value="ANTI-SIGMA FACTOR ANTAGONIST TM_1081-RELATED-RELATED"/>
    <property type="match status" value="1"/>
</dbReference>
<reference evidence="4 5" key="1">
    <citation type="submission" date="2014-03" db="EMBL/GenBank/DDBJ databases">
        <title>The draft genome sequence of Thioclava dalianensis DLFJ1-1.</title>
        <authorList>
            <person name="Lai Q."/>
            <person name="Shao Z."/>
        </authorList>
    </citation>
    <scope>NUCLEOTIDE SEQUENCE [LARGE SCALE GENOMIC DNA]</scope>
    <source>
        <strain evidence="4 5">DLFJ1-1</strain>
    </source>
</reference>
<dbReference type="Pfam" id="PF01740">
    <property type="entry name" value="STAS"/>
    <property type="match status" value="1"/>
</dbReference>
<dbReference type="eggNOG" id="COG1366">
    <property type="taxonomic scope" value="Bacteria"/>
</dbReference>
<dbReference type="OrthoDB" id="9796076at2"/>
<evidence type="ECO:0000256" key="1">
    <source>
        <dbReference type="ARBA" id="ARBA00009013"/>
    </source>
</evidence>
<feature type="domain" description="STAS" evidence="3">
    <location>
        <begin position="18"/>
        <end position="110"/>
    </location>
</feature>
<sequence length="114" mass="12304">MNLFSEACEGALVVHVQEARLDAAVAIGFKEKMREVTLQPGARVLLDMSQIMFLDSSGLGSVVSVMKALAPKRSLELCSLSPNVAKVFRLTRMETVFPIHADVAAALEKGPNYA</sequence>
<dbReference type="Proteomes" id="UP000027725">
    <property type="component" value="Unassembled WGS sequence"/>
</dbReference>
<evidence type="ECO:0000313" key="4">
    <source>
        <dbReference type="EMBL" id="KEP69202.1"/>
    </source>
</evidence>
<gene>
    <name evidence="4" type="ORF">DL1_05540</name>
</gene>
<keyword evidence="5" id="KW-1185">Reference proteome</keyword>
<protein>
    <recommendedName>
        <fullName evidence="2">Anti-sigma factor antagonist</fullName>
    </recommendedName>
</protein>
<dbReference type="STRING" id="1185766.SAMN05216224_101919"/>
<dbReference type="EMBL" id="JHEH01000017">
    <property type="protein sequence ID" value="KEP69202.1"/>
    <property type="molecule type" value="Genomic_DNA"/>
</dbReference>
<comment type="similarity">
    <text evidence="1 2">Belongs to the anti-sigma-factor antagonist family.</text>
</comment>
<comment type="caution">
    <text evidence="4">The sequence shown here is derived from an EMBL/GenBank/DDBJ whole genome shotgun (WGS) entry which is preliminary data.</text>
</comment>
<proteinExistence type="inferred from homology"/>
<dbReference type="CDD" id="cd07043">
    <property type="entry name" value="STAS_anti-anti-sigma_factors"/>
    <property type="match status" value="1"/>
</dbReference>
<dbReference type="AlphaFoldDB" id="A0A074U3J6"/>
<dbReference type="GO" id="GO:0043856">
    <property type="term" value="F:anti-sigma factor antagonist activity"/>
    <property type="evidence" value="ECO:0007669"/>
    <property type="project" value="InterPro"/>
</dbReference>
<dbReference type="SUPFAM" id="SSF52091">
    <property type="entry name" value="SpoIIaa-like"/>
    <property type="match status" value="1"/>
</dbReference>
<evidence type="ECO:0000259" key="3">
    <source>
        <dbReference type="PROSITE" id="PS50801"/>
    </source>
</evidence>
<dbReference type="PANTHER" id="PTHR33495:SF2">
    <property type="entry name" value="ANTI-SIGMA FACTOR ANTAGONIST TM_1081-RELATED"/>
    <property type="match status" value="1"/>
</dbReference>
<name>A0A074U3J6_9RHOB</name>
<dbReference type="RefSeq" id="WP_038067241.1">
    <property type="nucleotide sequence ID" value="NZ_FOVB01000001.1"/>
</dbReference>
<dbReference type="PROSITE" id="PS50801">
    <property type="entry name" value="STAS"/>
    <property type="match status" value="1"/>
</dbReference>
<organism evidence="4 5">
    <name type="scientific">Thioclava dalianensis</name>
    <dbReference type="NCBI Taxonomy" id="1185766"/>
    <lineage>
        <taxon>Bacteria</taxon>
        <taxon>Pseudomonadati</taxon>
        <taxon>Pseudomonadota</taxon>
        <taxon>Alphaproteobacteria</taxon>
        <taxon>Rhodobacterales</taxon>
        <taxon>Paracoccaceae</taxon>
        <taxon>Thioclava</taxon>
    </lineage>
</organism>
<dbReference type="NCBIfam" id="TIGR00377">
    <property type="entry name" value="ant_ant_sig"/>
    <property type="match status" value="1"/>
</dbReference>